<accession>X6MEY1</accession>
<dbReference type="Proteomes" id="UP000023152">
    <property type="component" value="Unassembled WGS sequence"/>
</dbReference>
<dbReference type="AlphaFoldDB" id="X6MEY1"/>
<dbReference type="PANTHER" id="PTHR23048">
    <property type="entry name" value="MYOSIN LIGHT CHAIN 1, 3"/>
    <property type="match status" value="1"/>
</dbReference>
<dbReference type="GO" id="GO:0016460">
    <property type="term" value="C:myosin II complex"/>
    <property type="evidence" value="ECO:0007669"/>
    <property type="project" value="TreeGrafter"/>
</dbReference>
<evidence type="ECO:0000256" key="1">
    <source>
        <dbReference type="ARBA" id="ARBA00020786"/>
    </source>
</evidence>
<dbReference type="Pfam" id="PF13499">
    <property type="entry name" value="EF-hand_7"/>
    <property type="match status" value="1"/>
</dbReference>
<dbReference type="PANTHER" id="PTHR23048:SF0">
    <property type="entry name" value="CALMODULIN LIKE 3"/>
    <property type="match status" value="1"/>
</dbReference>
<feature type="domain" description="EF-hand" evidence="3">
    <location>
        <begin position="30"/>
        <end position="65"/>
    </location>
</feature>
<dbReference type="FunFam" id="1.10.238.10:FF:000001">
    <property type="entry name" value="Calmodulin 1"/>
    <property type="match status" value="1"/>
</dbReference>
<organism evidence="4 5">
    <name type="scientific">Reticulomyxa filosa</name>
    <dbReference type="NCBI Taxonomy" id="46433"/>
    <lineage>
        <taxon>Eukaryota</taxon>
        <taxon>Sar</taxon>
        <taxon>Rhizaria</taxon>
        <taxon>Retaria</taxon>
        <taxon>Foraminifera</taxon>
        <taxon>Monothalamids</taxon>
        <taxon>Reticulomyxidae</taxon>
        <taxon>Reticulomyxa</taxon>
    </lineage>
</organism>
<dbReference type="InterPro" id="IPR050230">
    <property type="entry name" value="CALM/Myosin/TropC-like"/>
</dbReference>
<dbReference type="GO" id="GO:0005509">
    <property type="term" value="F:calcium ion binding"/>
    <property type="evidence" value="ECO:0007669"/>
    <property type="project" value="InterPro"/>
</dbReference>
<comment type="caution">
    <text evidence="4">The sequence shown here is derived from an EMBL/GenBank/DDBJ whole genome shotgun (WGS) entry which is preliminary data.</text>
</comment>
<proteinExistence type="predicted"/>
<dbReference type="OMA" id="WMSKKLA"/>
<keyword evidence="5" id="KW-1185">Reference proteome</keyword>
<dbReference type="Gene3D" id="1.10.238.10">
    <property type="entry name" value="EF-hand"/>
    <property type="match status" value="1"/>
</dbReference>
<dbReference type="InterPro" id="IPR011992">
    <property type="entry name" value="EF-hand-dom_pair"/>
</dbReference>
<dbReference type="PROSITE" id="PS50222">
    <property type="entry name" value="EF_HAND_2"/>
    <property type="match status" value="1"/>
</dbReference>
<dbReference type="OrthoDB" id="26525at2759"/>
<evidence type="ECO:0000313" key="5">
    <source>
        <dbReference type="Proteomes" id="UP000023152"/>
    </source>
</evidence>
<dbReference type="EMBL" id="ASPP01021860">
    <property type="protein sequence ID" value="ETO11962.1"/>
    <property type="molecule type" value="Genomic_DNA"/>
</dbReference>
<evidence type="ECO:0000259" key="3">
    <source>
        <dbReference type="PROSITE" id="PS50222"/>
    </source>
</evidence>
<dbReference type="CDD" id="cd00051">
    <property type="entry name" value="EFh"/>
    <property type="match status" value="1"/>
</dbReference>
<dbReference type="SUPFAM" id="SSF47473">
    <property type="entry name" value="EF-hand"/>
    <property type="match status" value="1"/>
</dbReference>
<dbReference type="InterPro" id="IPR002048">
    <property type="entry name" value="EF_hand_dom"/>
</dbReference>
<evidence type="ECO:0000313" key="4">
    <source>
        <dbReference type="EMBL" id="ETO11962.1"/>
    </source>
</evidence>
<dbReference type="SMART" id="SM00054">
    <property type="entry name" value="EFh"/>
    <property type="match status" value="1"/>
</dbReference>
<protein>
    <recommendedName>
        <fullName evidence="1">Calmodulin</fullName>
    </recommendedName>
</protein>
<name>X6MEY1_RETFI</name>
<sequence length="122" mass="13781">MIKEIDPDGSGHFDYTSVVALLEKHWKTPANPKDVIEAFKIFDPDNTGKIKTAELRTVMTSLGEKLTQEEVQALIKEADPKNEGVIVYTDRKETMLVCTCDYLRVDFVNNMAAQTQTVDDKE</sequence>
<evidence type="ECO:0000256" key="2">
    <source>
        <dbReference type="ARBA" id="ARBA00022737"/>
    </source>
</evidence>
<gene>
    <name evidence="4" type="ORF">RFI_25413</name>
</gene>
<reference evidence="4 5" key="1">
    <citation type="journal article" date="2013" name="Curr. Biol.">
        <title>The Genome of the Foraminiferan Reticulomyxa filosa.</title>
        <authorList>
            <person name="Glockner G."/>
            <person name="Hulsmann N."/>
            <person name="Schleicher M."/>
            <person name="Noegel A.A."/>
            <person name="Eichinger L."/>
            <person name="Gallinger C."/>
            <person name="Pawlowski J."/>
            <person name="Sierra R."/>
            <person name="Euteneuer U."/>
            <person name="Pillet L."/>
            <person name="Moustafa A."/>
            <person name="Platzer M."/>
            <person name="Groth M."/>
            <person name="Szafranski K."/>
            <person name="Schliwa M."/>
        </authorList>
    </citation>
    <scope>NUCLEOTIDE SEQUENCE [LARGE SCALE GENOMIC DNA]</scope>
</reference>
<keyword evidence="2" id="KW-0677">Repeat</keyword>